<protein>
    <submittedName>
        <fullName evidence="2">Uncharacterized protein</fullName>
    </submittedName>
</protein>
<dbReference type="Proteomes" id="UP000887579">
    <property type="component" value="Unplaced"/>
</dbReference>
<dbReference type="WBParaSite" id="ES5_v2.g21954.t1">
    <property type="protein sequence ID" value="ES5_v2.g21954.t1"/>
    <property type="gene ID" value="ES5_v2.g21954"/>
</dbReference>
<reference evidence="2" key="1">
    <citation type="submission" date="2022-11" db="UniProtKB">
        <authorList>
            <consortium name="WormBaseParasite"/>
        </authorList>
    </citation>
    <scope>IDENTIFICATION</scope>
</reference>
<proteinExistence type="predicted"/>
<accession>A0AC34FX39</accession>
<evidence type="ECO:0000313" key="2">
    <source>
        <dbReference type="WBParaSite" id="ES5_v2.g21954.t1"/>
    </source>
</evidence>
<name>A0AC34FX39_9BILA</name>
<sequence length="408" mass="46090">NLQNPFQFPRQQENEQTSAPELLQFKASQRLLNPNTIMSNDSVNNVNNAPVFNPNANAPVFTPNTNATMYNPNIIAQVHPQPLQPNYGGHAYGYHPYGYPAYRAYVPYSNERPEHEIQNSSIPIVNIPDTQLASMDTNEFMQEPSAGSSALVVATMNRQIDVPETSIRNNGKEKEPSNNNCGCGCAPRLILLEKEFSEFKKDMLQQLNQFKTSMNFAVGQAKSQGVDITKGHYIQPSLLPDTLFVGVQFFNEDEEKIIDMVKILKTCDNFFEQRYTIEVVKNLYSEYITKLFGAANLPHYTAAIKPQKKKMFTKLGKGVVDAFEELVFHSLGIPTNKSLQSAAHAVMILNVKAEVKKKNTYIFANSRREDEEEEEEATPPRKRQKRKPSTTQTTPKRMNAETMPVDSE</sequence>
<organism evidence="1 2">
    <name type="scientific">Panagrolaimus sp. ES5</name>
    <dbReference type="NCBI Taxonomy" id="591445"/>
    <lineage>
        <taxon>Eukaryota</taxon>
        <taxon>Metazoa</taxon>
        <taxon>Ecdysozoa</taxon>
        <taxon>Nematoda</taxon>
        <taxon>Chromadorea</taxon>
        <taxon>Rhabditida</taxon>
        <taxon>Tylenchina</taxon>
        <taxon>Panagrolaimomorpha</taxon>
        <taxon>Panagrolaimoidea</taxon>
        <taxon>Panagrolaimidae</taxon>
        <taxon>Panagrolaimus</taxon>
    </lineage>
</organism>
<evidence type="ECO:0000313" key="1">
    <source>
        <dbReference type="Proteomes" id="UP000887579"/>
    </source>
</evidence>